<dbReference type="PANTHER" id="PTHR43877">
    <property type="entry name" value="AMINOALKYLPHOSPHONATE N-ACETYLTRANSFERASE-RELATED-RELATED"/>
    <property type="match status" value="1"/>
</dbReference>
<organism evidence="5 6">
    <name type="scientific">Couchioplanes caeruleus subsp. caeruleus</name>
    <dbReference type="NCBI Taxonomy" id="56427"/>
    <lineage>
        <taxon>Bacteria</taxon>
        <taxon>Bacillati</taxon>
        <taxon>Actinomycetota</taxon>
        <taxon>Actinomycetes</taxon>
        <taxon>Micromonosporales</taxon>
        <taxon>Micromonosporaceae</taxon>
        <taxon>Couchioplanes</taxon>
    </lineage>
</organism>
<accession>A0A1K0GG43</accession>
<protein>
    <submittedName>
        <fullName evidence="5">GNAT family N-acetyltransferase</fullName>
    </submittedName>
</protein>
<dbReference type="InterPro" id="IPR036388">
    <property type="entry name" value="WH-like_DNA-bd_sf"/>
</dbReference>
<feature type="domain" description="N-acetyltransferase" evidence="4">
    <location>
        <begin position="135"/>
        <end position="282"/>
    </location>
</feature>
<dbReference type="InterPro" id="IPR036390">
    <property type="entry name" value="WH_DNA-bd_sf"/>
</dbReference>
<evidence type="ECO:0000313" key="6">
    <source>
        <dbReference type="Proteomes" id="UP000182486"/>
    </source>
</evidence>
<evidence type="ECO:0000256" key="2">
    <source>
        <dbReference type="ARBA" id="ARBA00023315"/>
    </source>
</evidence>
<dbReference type="Pfam" id="PF00583">
    <property type="entry name" value="Acetyltransf_1"/>
    <property type="match status" value="1"/>
</dbReference>
<dbReference type="InterPro" id="IPR050832">
    <property type="entry name" value="Bact_Acetyltransf"/>
</dbReference>
<reference evidence="5 6" key="1">
    <citation type="submission" date="2016-09" db="EMBL/GenBank/DDBJ databases">
        <title>Couchioplanes caeruleus draft genome sequence.</title>
        <authorList>
            <person name="Sheehan J."/>
            <person name="Caffrey P."/>
        </authorList>
    </citation>
    <scope>NUCLEOTIDE SEQUENCE [LARGE SCALE GENOMIC DNA]</scope>
    <source>
        <strain evidence="5 6">DSM 43634</strain>
    </source>
</reference>
<dbReference type="InterPro" id="IPR016181">
    <property type="entry name" value="Acyl_CoA_acyltransferase"/>
</dbReference>
<dbReference type="PROSITE" id="PS51186">
    <property type="entry name" value="GNAT"/>
    <property type="match status" value="1"/>
</dbReference>
<dbReference type="InterPro" id="IPR000835">
    <property type="entry name" value="HTH_MarR-typ"/>
</dbReference>
<dbReference type="GO" id="GO:0003700">
    <property type="term" value="F:DNA-binding transcription factor activity"/>
    <property type="evidence" value="ECO:0007669"/>
    <property type="project" value="InterPro"/>
</dbReference>
<dbReference type="AlphaFoldDB" id="A0A1K0GG43"/>
<dbReference type="Gene3D" id="3.40.630.30">
    <property type="match status" value="1"/>
</dbReference>
<evidence type="ECO:0000259" key="4">
    <source>
        <dbReference type="PROSITE" id="PS51186"/>
    </source>
</evidence>
<dbReference type="PROSITE" id="PS50995">
    <property type="entry name" value="HTH_MARR_2"/>
    <property type="match status" value="1"/>
</dbReference>
<proteinExistence type="predicted"/>
<dbReference type="RefSeq" id="WP_071808290.1">
    <property type="nucleotide sequence ID" value="NZ_MEIA01000438.1"/>
</dbReference>
<dbReference type="Pfam" id="PF12802">
    <property type="entry name" value="MarR_2"/>
    <property type="match status" value="1"/>
</dbReference>
<feature type="domain" description="HTH marR-type" evidence="3">
    <location>
        <begin position="1"/>
        <end position="133"/>
    </location>
</feature>
<evidence type="ECO:0000313" key="5">
    <source>
        <dbReference type="EMBL" id="OJF11142.1"/>
    </source>
</evidence>
<dbReference type="SUPFAM" id="SSF55729">
    <property type="entry name" value="Acyl-CoA N-acyltransferases (Nat)"/>
    <property type="match status" value="1"/>
</dbReference>
<evidence type="ECO:0000259" key="3">
    <source>
        <dbReference type="PROSITE" id="PS50995"/>
    </source>
</evidence>
<dbReference type="GO" id="GO:0016747">
    <property type="term" value="F:acyltransferase activity, transferring groups other than amino-acyl groups"/>
    <property type="evidence" value="ECO:0007669"/>
    <property type="project" value="InterPro"/>
</dbReference>
<sequence length="284" mass="31673">MDQAELVLEFNRNYTRRIGDLTDRYLGQRRPLGEARLLFEIGAGAEVRDLRMRLGLDSGYLSRLLHSLEAEGLVEVAARPDDRRVRVAELTDAGVLELADLDARSREAVDALLNPLTPEQRERLIAAQEQVWRLLRLAAVDIQRLDDASGIARECLLTYAAELEDRFPEGYDASTLTPPGQLALLVAWEDGGAVGCVAWRRLGPKTAEVRHLWVGRRARGIGLGRRLLQEIEADAAAHGFTTIRLGTHRALTEAIELYRSSGYREIEPYDGSPYNQMAFEKGAA</sequence>
<keyword evidence="6" id="KW-1185">Reference proteome</keyword>
<dbReference type="PANTHER" id="PTHR43877:SF2">
    <property type="entry name" value="AMINOALKYLPHOSPHONATE N-ACETYLTRANSFERASE-RELATED"/>
    <property type="match status" value="1"/>
</dbReference>
<keyword evidence="1 5" id="KW-0808">Transferase</keyword>
<dbReference type="SUPFAM" id="SSF46785">
    <property type="entry name" value="Winged helix' DNA-binding domain"/>
    <property type="match status" value="1"/>
</dbReference>
<comment type="caution">
    <text evidence="5">The sequence shown here is derived from an EMBL/GenBank/DDBJ whole genome shotgun (WGS) entry which is preliminary data.</text>
</comment>
<dbReference type="InterPro" id="IPR000182">
    <property type="entry name" value="GNAT_dom"/>
</dbReference>
<evidence type="ECO:0000256" key="1">
    <source>
        <dbReference type="ARBA" id="ARBA00022679"/>
    </source>
</evidence>
<dbReference type="SMART" id="SM00347">
    <property type="entry name" value="HTH_MARR"/>
    <property type="match status" value="1"/>
</dbReference>
<name>A0A1K0GG43_9ACTN</name>
<dbReference type="Proteomes" id="UP000182486">
    <property type="component" value="Unassembled WGS sequence"/>
</dbReference>
<dbReference type="Gene3D" id="1.10.10.10">
    <property type="entry name" value="Winged helix-like DNA-binding domain superfamily/Winged helix DNA-binding domain"/>
    <property type="match status" value="1"/>
</dbReference>
<dbReference type="EMBL" id="MEIA01000438">
    <property type="protein sequence ID" value="OJF11142.1"/>
    <property type="molecule type" value="Genomic_DNA"/>
</dbReference>
<keyword evidence="2" id="KW-0012">Acyltransferase</keyword>
<dbReference type="CDD" id="cd04301">
    <property type="entry name" value="NAT_SF"/>
    <property type="match status" value="1"/>
</dbReference>
<gene>
    <name evidence="5" type="ORF">BG844_27935</name>
</gene>